<protein>
    <submittedName>
        <fullName evidence="2">GNAT family N-acetyltransferase</fullName>
        <ecNumber evidence="2">2.3.1.-</ecNumber>
    </submittedName>
</protein>
<keyword evidence="2" id="KW-0808">Transferase</keyword>
<dbReference type="Pfam" id="PF13480">
    <property type="entry name" value="Acetyltransf_6"/>
    <property type="match status" value="1"/>
</dbReference>
<dbReference type="InterPro" id="IPR016181">
    <property type="entry name" value="Acyl_CoA_acyltransferase"/>
</dbReference>
<dbReference type="RefSeq" id="WP_308984275.1">
    <property type="nucleotide sequence ID" value="NZ_JARXIC010000006.1"/>
</dbReference>
<dbReference type="Gene3D" id="3.40.630.30">
    <property type="match status" value="1"/>
</dbReference>
<feature type="domain" description="BioF2-like acetyltransferase" evidence="1">
    <location>
        <begin position="162"/>
        <end position="293"/>
    </location>
</feature>
<proteinExistence type="predicted"/>
<dbReference type="GO" id="GO:0016746">
    <property type="term" value="F:acyltransferase activity"/>
    <property type="evidence" value="ECO:0007669"/>
    <property type="project" value="UniProtKB-KW"/>
</dbReference>
<dbReference type="InterPro" id="IPR038740">
    <property type="entry name" value="BioF2-like_GNAT_dom"/>
</dbReference>
<keyword evidence="2" id="KW-0012">Acyltransferase</keyword>
<keyword evidence="3" id="KW-1185">Reference proteome</keyword>
<dbReference type="PANTHER" id="PTHR36174:SF1">
    <property type="entry name" value="LIPID II:GLYCINE GLYCYLTRANSFERASE"/>
    <property type="match status" value="1"/>
</dbReference>
<comment type="caution">
    <text evidence="2">The sequence shown here is derived from an EMBL/GenBank/DDBJ whole genome shotgun (WGS) entry which is preliminary data.</text>
</comment>
<dbReference type="InterPro" id="IPR050644">
    <property type="entry name" value="PG_Glycine_Bridge_Synth"/>
</dbReference>
<dbReference type="Proteomes" id="UP001243717">
    <property type="component" value="Unassembled WGS sequence"/>
</dbReference>
<gene>
    <name evidence="2" type="ORF">QEH59_05100</name>
</gene>
<organism evidence="2 3">
    <name type="scientific">Thalassobacterium sedimentorum</name>
    <dbReference type="NCBI Taxonomy" id="3041258"/>
    <lineage>
        <taxon>Bacteria</taxon>
        <taxon>Pseudomonadati</taxon>
        <taxon>Verrucomicrobiota</taxon>
        <taxon>Opitutia</taxon>
        <taxon>Puniceicoccales</taxon>
        <taxon>Coraliomargaritaceae</taxon>
        <taxon>Thalassobacterium</taxon>
    </lineage>
</organism>
<dbReference type="EC" id="2.3.1.-" evidence="2"/>
<evidence type="ECO:0000259" key="1">
    <source>
        <dbReference type="Pfam" id="PF13480"/>
    </source>
</evidence>
<evidence type="ECO:0000313" key="2">
    <source>
        <dbReference type="EMBL" id="MDQ8193788.1"/>
    </source>
</evidence>
<dbReference type="PANTHER" id="PTHR36174">
    <property type="entry name" value="LIPID II:GLYCINE GLYCYLTRANSFERASE"/>
    <property type="match status" value="1"/>
</dbReference>
<name>A0ABU1AHX9_9BACT</name>
<evidence type="ECO:0000313" key="3">
    <source>
        <dbReference type="Proteomes" id="UP001243717"/>
    </source>
</evidence>
<dbReference type="EMBL" id="JARXIC010000006">
    <property type="protein sequence ID" value="MDQ8193788.1"/>
    <property type="molecule type" value="Genomic_DNA"/>
</dbReference>
<reference evidence="2 3" key="1">
    <citation type="submission" date="2023-04" db="EMBL/GenBank/DDBJ databases">
        <title>A novel bacteria isolated from coastal sediment.</title>
        <authorList>
            <person name="Liu X.-J."/>
            <person name="Du Z.-J."/>
        </authorList>
    </citation>
    <scope>NUCLEOTIDE SEQUENCE [LARGE SCALE GENOMIC DNA]</scope>
    <source>
        <strain evidence="2 3">SDUM461004</strain>
    </source>
</reference>
<dbReference type="SUPFAM" id="SSF55729">
    <property type="entry name" value="Acyl-CoA N-acyltransferases (Nat)"/>
    <property type="match status" value="1"/>
</dbReference>
<sequence length="338" mass="38297">MRIRHFTWDSIVDDATWDRAVACYQNASLFHTSSWLKAIARIRGYRLYRLKFANKAGAHFLCPLLVRRRGAIRVASSSFEADGNQMGPLFSSCNPHIVQAALHEWCLDHDVQYMVLASMDPQLEQWPQLSGIYFLPQRRRPTRRTYRVDTTVSIDAILARSAKRFRATIRKAKRQGVQISSWTETRDFDQHLQLRSQFLRKKQSRPFLSNEDLEILVQALASDGRLRAYHALVDGELATSLIVARGPHGYYGVDSVSHSALLSTGAASAMYLHAFEAANLEGASYFDFTGGGSDSLVKFKESTGAQYTPLFRHDLFYSKPSSLARIAGLYLLSLKRRI</sequence>
<accession>A0ABU1AHX9</accession>